<dbReference type="OrthoDB" id="2585681at2"/>
<dbReference type="SMART" id="SM00342">
    <property type="entry name" value="HTH_ARAC"/>
    <property type="match status" value="1"/>
</dbReference>
<evidence type="ECO:0000313" key="5">
    <source>
        <dbReference type="EMBL" id="EHG99731.1"/>
    </source>
</evidence>
<dbReference type="GO" id="GO:0003700">
    <property type="term" value="F:DNA-binding transcription factor activity"/>
    <property type="evidence" value="ECO:0007669"/>
    <property type="project" value="InterPro"/>
</dbReference>
<dbReference type="Proteomes" id="UP000003598">
    <property type="component" value="Unassembled WGS sequence"/>
</dbReference>
<keyword evidence="3" id="KW-0804">Transcription</keyword>
<keyword evidence="1" id="KW-0805">Transcription regulation</keyword>
<proteinExistence type="predicted"/>
<evidence type="ECO:0000313" key="6">
    <source>
        <dbReference type="Proteomes" id="UP000003598"/>
    </source>
</evidence>
<feature type="domain" description="HTH araC/xylS-type" evidence="4">
    <location>
        <begin position="206"/>
        <end position="304"/>
    </location>
</feature>
<dbReference type="PROSITE" id="PS01124">
    <property type="entry name" value="HTH_ARAC_FAMILY_2"/>
    <property type="match status" value="1"/>
</dbReference>
<dbReference type="PANTHER" id="PTHR43280:SF32">
    <property type="entry name" value="TRANSCRIPTIONAL REGULATORY PROTEIN"/>
    <property type="match status" value="1"/>
</dbReference>
<dbReference type="InterPro" id="IPR018060">
    <property type="entry name" value="HTH_AraC"/>
</dbReference>
<dbReference type="EMBL" id="AFFY01000033">
    <property type="protein sequence ID" value="EHG99731.1"/>
    <property type="molecule type" value="Genomic_DNA"/>
</dbReference>
<dbReference type="Gene3D" id="1.10.10.60">
    <property type="entry name" value="Homeodomain-like"/>
    <property type="match status" value="1"/>
</dbReference>
<evidence type="ECO:0000256" key="3">
    <source>
        <dbReference type="ARBA" id="ARBA00023163"/>
    </source>
</evidence>
<keyword evidence="6" id="KW-1185">Reference proteome</keyword>
<dbReference type="HOGENOM" id="CLU_000445_88_2_10"/>
<evidence type="ECO:0000256" key="2">
    <source>
        <dbReference type="ARBA" id="ARBA00023125"/>
    </source>
</evidence>
<gene>
    <name evidence="5" type="ORF">HMPREF9441_02444</name>
</gene>
<dbReference type="PATRIC" id="fig|762968.3.peg.2182"/>
<sequence length="309" mass="36642">MKGWNEEIVSIPFSVREINLYLPDELKTDDMEFQLKTRLDGTIALTSRFHEDAGLQRNKSFYKFIWVRHGSLDIEIDHVVMHLKENEIISLSPLHHVDMLRAEGDYLSLLFNSNFYCIYGHDNEVSCNGFLFHGSSNVMRLKLTLTESRLLEHIIETLREECTVRDNLQEEMLRILLKRFIIVCTRMARLRLEVDQERENGFDIIRQFYVLVDNHFKEKKQVQDYAEMLYRSPKTLSNLFSLYGLNSPLRIIHERVDAEARRLLLYTSKSAKEISEILGFEDLATFSRFFKKMNQKSISDFRREEKKEV</sequence>
<dbReference type="GO" id="GO:0043565">
    <property type="term" value="F:sequence-specific DNA binding"/>
    <property type="evidence" value="ECO:0007669"/>
    <property type="project" value="InterPro"/>
</dbReference>
<dbReference type="InterPro" id="IPR009057">
    <property type="entry name" value="Homeodomain-like_sf"/>
</dbReference>
<dbReference type="eggNOG" id="COG2207">
    <property type="taxonomic scope" value="Bacteria"/>
</dbReference>
<protein>
    <submittedName>
        <fullName evidence="5">Transcriptional regulator, AraC family</fullName>
    </submittedName>
</protein>
<comment type="caution">
    <text evidence="5">The sequence shown here is derived from an EMBL/GenBank/DDBJ whole genome shotgun (WGS) entry which is preliminary data.</text>
</comment>
<name>G5SSU4_9BACT</name>
<dbReference type="SUPFAM" id="SSF46689">
    <property type="entry name" value="Homeodomain-like"/>
    <property type="match status" value="1"/>
</dbReference>
<dbReference type="AlphaFoldDB" id="G5SSU4"/>
<evidence type="ECO:0000256" key="1">
    <source>
        <dbReference type="ARBA" id="ARBA00023015"/>
    </source>
</evidence>
<reference evidence="5 6" key="1">
    <citation type="submission" date="2011-03" db="EMBL/GenBank/DDBJ databases">
        <authorList>
            <person name="Weinstock G."/>
            <person name="Sodergren E."/>
            <person name="Clifton S."/>
            <person name="Fulton L."/>
            <person name="Fulton B."/>
            <person name="Courtney L."/>
            <person name="Fronick C."/>
            <person name="Harrison M."/>
            <person name="Strong C."/>
            <person name="Farmer C."/>
            <person name="Delahaunty K."/>
            <person name="Markovic C."/>
            <person name="Hall O."/>
            <person name="Minx P."/>
            <person name="Tomlinson C."/>
            <person name="Mitreva M."/>
            <person name="Hou S."/>
            <person name="Chen J."/>
            <person name="Wollam A."/>
            <person name="Pepin K.H."/>
            <person name="Johnson M."/>
            <person name="Bhonagiri V."/>
            <person name="Zhang X."/>
            <person name="Suruliraj S."/>
            <person name="Warren W."/>
            <person name="Chinwalla A."/>
            <person name="Mardis E.R."/>
            <person name="Wilson R.K."/>
        </authorList>
    </citation>
    <scope>NUCLEOTIDE SEQUENCE [LARGE SCALE GENOMIC DNA]</scope>
    <source>
        <strain evidence="5 6">YIT 11840</strain>
    </source>
</reference>
<evidence type="ECO:0000259" key="4">
    <source>
        <dbReference type="PROSITE" id="PS01124"/>
    </source>
</evidence>
<dbReference type="STRING" id="762968.HMPREF9441_02444"/>
<organism evidence="5 6">
    <name type="scientific">Paraprevotella clara YIT 11840</name>
    <dbReference type="NCBI Taxonomy" id="762968"/>
    <lineage>
        <taxon>Bacteria</taxon>
        <taxon>Pseudomonadati</taxon>
        <taxon>Bacteroidota</taxon>
        <taxon>Bacteroidia</taxon>
        <taxon>Bacteroidales</taxon>
        <taxon>Prevotellaceae</taxon>
        <taxon>Paraprevotella</taxon>
    </lineage>
</organism>
<accession>G5SSU4</accession>
<keyword evidence="2" id="KW-0238">DNA-binding</keyword>
<dbReference type="Pfam" id="PF12833">
    <property type="entry name" value="HTH_18"/>
    <property type="match status" value="1"/>
</dbReference>
<dbReference type="PANTHER" id="PTHR43280">
    <property type="entry name" value="ARAC-FAMILY TRANSCRIPTIONAL REGULATOR"/>
    <property type="match status" value="1"/>
</dbReference>